<dbReference type="AlphaFoldDB" id="A0A0F9AT96"/>
<sequence length="62" mass="7382">MTLFDDVVGYVAYLTWETEVAGQRWSGGYMLAERTLKNYRGDISVPFRRIVRRWKKFANEHP</sequence>
<organism evidence="1">
    <name type="scientific">marine sediment metagenome</name>
    <dbReference type="NCBI Taxonomy" id="412755"/>
    <lineage>
        <taxon>unclassified sequences</taxon>
        <taxon>metagenomes</taxon>
        <taxon>ecological metagenomes</taxon>
    </lineage>
</organism>
<accession>A0A0F9AT96</accession>
<protein>
    <submittedName>
        <fullName evidence="1">Uncharacterized protein</fullName>
    </submittedName>
</protein>
<gene>
    <name evidence="1" type="ORF">LCGC14_2533370</name>
</gene>
<proteinExistence type="predicted"/>
<reference evidence="1" key="1">
    <citation type="journal article" date="2015" name="Nature">
        <title>Complex archaea that bridge the gap between prokaryotes and eukaryotes.</title>
        <authorList>
            <person name="Spang A."/>
            <person name="Saw J.H."/>
            <person name="Jorgensen S.L."/>
            <person name="Zaremba-Niedzwiedzka K."/>
            <person name="Martijn J."/>
            <person name="Lind A.E."/>
            <person name="van Eijk R."/>
            <person name="Schleper C."/>
            <person name="Guy L."/>
            <person name="Ettema T.J."/>
        </authorList>
    </citation>
    <scope>NUCLEOTIDE SEQUENCE</scope>
</reference>
<comment type="caution">
    <text evidence="1">The sequence shown here is derived from an EMBL/GenBank/DDBJ whole genome shotgun (WGS) entry which is preliminary data.</text>
</comment>
<dbReference type="EMBL" id="LAZR01041163">
    <property type="protein sequence ID" value="KKL12680.1"/>
    <property type="molecule type" value="Genomic_DNA"/>
</dbReference>
<name>A0A0F9AT96_9ZZZZ</name>
<evidence type="ECO:0000313" key="1">
    <source>
        <dbReference type="EMBL" id="KKL12680.1"/>
    </source>
</evidence>